<evidence type="ECO:0000256" key="1">
    <source>
        <dbReference type="SAM" id="MobiDB-lite"/>
    </source>
</evidence>
<dbReference type="AlphaFoldDB" id="A0AAV7W9G8"/>
<dbReference type="EMBL" id="JANPWB010000002">
    <property type="protein sequence ID" value="KAJ1210678.1"/>
    <property type="molecule type" value="Genomic_DNA"/>
</dbReference>
<proteinExistence type="predicted"/>
<accession>A0AAV7W9G8</accession>
<name>A0AAV7W9G8_PLEWA</name>
<keyword evidence="3" id="KW-1185">Reference proteome</keyword>
<organism evidence="2 3">
    <name type="scientific">Pleurodeles waltl</name>
    <name type="common">Iberian ribbed newt</name>
    <dbReference type="NCBI Taxonomy" id="8319"/>
    <lineage>
        <taxon>Eukaryota</taxon>
        <taxon>Metazoa</taxon>
        <taxon>Chordata</taxon>
        <taxon>Craniata</taxon>
        <taxon>Vertebrata</taxon>
        <taxon>Euteleostomi</taxon>
        <taxon>Amphibia</taxon>
        <taxon>Batrachia</taxon>
        <taxon>Caudata</taxon>
        <taxon>Salamandroidea</taxon>
        <taxon>Salamandridae</taxon>
        <taxon>Pleurodelinae</taxon>
        <taxon>Pleurodeles</taxon>
    </lineage>
</organism>
<dbReference type="Proteomes" id="UP001066276">
    <property type="component" value="Chromosome 1_2"/>
</dbReference>
<protein>
    <submittedName>
        <fullName evidence="2">Uncharacterized protein</fullName>
    </submittedName>
</protein>
<evidence type="ECO:0000313" key="2">
    <source>
        <dbReference type="EMBL" id="KAJ1210678.1"/>
    </source>
</evidence>
<feature type="region of interest" description="Disordered" evidence="1">
    <location>
        <begin position="1"/>
        <end position="34"/>
    </location>
</feature>
<evidence type="ECO:0000313" key="3">
    <source>
        <dbReference type="Proteomes" id="UP001066276"/>
    </source>
</evidence>
<gene>
    <name evidence="2" type="ORF">NDU88_006040</name>
</gene>
<reference evidence="2" key="1">
    <citation type="journal article" date="2022" name="bioRxiv">
        <title>Sequencing and chromosome-scale assembly of the giantPleurodeles waltlgenome.</title>
        <authorList>
            <person name="Brown T."/>
            <person name="Elewa A."/>
            <person name="Iarovenko S."/>
            <person name="Subramanian E."/>
            <person name="Araus A.J."/>
            <person name="Petzold A."/>
            <person name="Susuki M."/>
            <person name="Suzuki K.-i.T."/>
            <person name="Hayashi T."/>
            <person name="Toyoda A."/>
            <person name="Oliveira C."/>
            <person name="Osipova E."/>
            <person name="Leigh N.D."/>
            <person name="Simon A."/>
            <person name="Yun M.H."/>
        </authorList>
    </citation>
    <scope>NUCLEOTIDE SEQUENCE</scope>
    <source>
        <strain evidence="2">20211129_DDA</strain>
        <tissue evidence="2">Liver</tissue>
    </source>
</reference>
<sequence>MGKRKADDVPAPPSGTKKHRKRAGRKIDDPPKPIRNQFQAIDSLFEEVEAILRSPSIIAPSIRATSTIRKAPDLFTKKLRTPLLSVEADLHHPPLSEAAIPSPPMRPTSSVEVAECNQHRDSLHLGSKSVVSSDILCSNRFQLLSTSSESPGRSQPLISVEPDSEELVWQAQCKMSLELENVSQKLDNLKSLVMAILGKISGLSETKVLCNCKSVSTNDHLPELTGGPNVLASLDTGDSLASHPKYPKRGANPTNMATNKKGSRLFLYDDNPTDSGRMPIPSPTNYDLHPPCTNPVSMGTMVGKGVRVPIIKYETGWLSRAISSTLVTCGPILCGNERPCIRYVANLQANCLTIGASL</sequence>
<comment type="caution">
    <text evidence="2">The sequence shown here is derived from an EMBL/GenBank/DDBJ whole genome shotgun (WGS) entry which is preliminary data.</text>
</comment>